<sequence length="327" mass="38010">MVKNADILKSKNEVLKFKVDEDSPFKRNDVVHIIQEYSLPKFDEVRCSFLNENKTKKCNTLHQNGFIVQKINGDYALLGNECSKYFGEDEEIKRQISQIRNERNRKKKFGVLLEYASHQLELKSKIELIRSELNNWLEKLEVVFNGNTPEFNTVISNGIKQGQITVSLKCIRYERNKFGDLTNKIEFSSNIEIGKIVALSTLNQELIKSLRARVAIALKALDEVVEILDKNHNTVDSKVIIRLSQNLNDIKFIQMDFEKFLMNRKVFLENNFIIATMLFSGNQSKKCVLEFANYFGINLDIDTQKFKRELVNTLKLQHKVDAIHELK</sequence>
<protein>
    <submittedName>
        <fullName evidence="1">Uncharacterized protein</fullName>
    </submittedName>
</protein>
<dbReference type="EMBL" id="CP024443">
    <property type="protein sequence ID" value="ATR78887.1"/>
    <property type="molecule type" value="Genomic_DNA"/>
</dbReference>
<gene>
    <name evidence="1" type="ORF">NP7_06230</name>
</gene>
<dbReference type="RefSeq" id="WP_100270135.1">
    <property type="nucleotide sequence ID" value="NZ_CP024443.1"/>
</dbReference>
<dbReference type="AlphaFoldDB" id="A0A2D2LV32"/>
<evidence type="ECO:0000313" key="1">
    <source>
        <dbReference type="EMBL" id="ATR78887.1"/>
    </source>
</evidence>
<reference evidence="2" key="1">
    <citation type="submission" date="2017-11" db="EMBL/GenBank/DDBJ databases">
        <title>Complete genome sequence of Moraxella osloensis NP7 isolated from human skin.</title>
        <authorList>
            <person name="Lee K."/>
            <person name="Lim J.Y."/>
            <person name="Hwang I."/>
        </authorList>
    </citation>
    <scope>NUCLEOTIDE SEQUENCE [LARGE SCALE GENOMIC DNA]</scope>
    <source>
        <strain evidence="2">NP7</strain>
    </source>
</reference>
<dbReference type="Proteomes" id="UP000229340">
    <property type="component" value="Chromosome"/>
</dbReference>
<accession>A0A2D2LV32</accession>
<evidence type="ECO:0000313" key="2">
    <source>
        <dbReference type="Proteomes" id="UP000229340"/>
    </source>
</evidence>
<name>A0A2D2LV32_FAUOS</name>
<organism evidence="1 2">
    <name type="scientific">Faucicola osloensis</name>
    <name type="common">Moraxella osloensis</name>
    <dbReference type="NCBI Taxonomy" id="34062"/>
    <lineage>
        <taxon>Bacteria</taxon>
        <taxon>Pseudomonadati</taxon>
        <taxon>Pseudomonadota</taxon>
        <taxon>Gammaproteobacteria</taxon>
        <taxon>Moraxellales</taxon>
        <taxon>Moraxellaceae</taxon>
        <taxon>Faucicola</taxon>
    </lineage>
</organism>
<proteinExistence type="predicted"/>